<proteinExistence type="predicted"/>
<name>A0A414VZ17_9FIRM</name>
<protein>
    <submittedName>
        <fullName evidence="1">Uncharacterized protein</fullName>
    </submittedName>
</protein>
<reference evidence="1 2" key="1">
    <citation type="submission" date="2018-08" db="EMBL/GenBank/DDBJ databases">
        <title>A genome reference for cultivated species of the human gut microbiota.</title>
        <authorList>
            <person name="Zou Y."/>
            <person name="Xue W."/>
            <person name="Luo G."/>
        </authorList>
    </citation>
    <scope>NUCLEOTIDE SEQUENCE [LARGE SCALE GENOMIC DNA]</scope>
    <source>
        <strain evidence="1 2">AM18-2AC</strain>
    </source>
</reference>
<accession>A0A414VZ17</accession>
<organism evidence="1 2">
    <name type="scientific">Blautia obeum</name>
    <dbReference type="NCBI Taxonomy" id="40520"/>
    <lineage>
        <taxon>Bacteria</taxon>
        <taxon>Bacillati</taxon>
        <taxon>Bacillota</taxon>
        <taxon>Clostridia</taxon>
        <taxon>Lachnospirales</taxon>
        <taxon>Lachnospiraceae</taxon>
        <taxon>Blautia</taxon>
    </lineage>
</organism>
<dbReference type="AlphaFoldDB" id="A0A414VZ17"/>
<dbReference type="EMBL" id="QRJH01000008">
    <property type="protein sequence ID" value="RHH16675.1"/>
    <property type="molecule type" value="Genomic_DNA"/>
</dbReference>
<dbReference type="Proteomes" id="UP000284024">
    <property type="component" value="Unassembled WGS sequence"/>
</dbReference>
<sequence length="118" mass="13407">MAANKRAGRVGIWACSRSCTAIWMRVKQAEAHVFYAILKISCHQQAPSFGSLGDNLSARYIHNNHKLALLRQCDYYGLRSHNITKYFCELLQEVDDRISLLLFIQMSMVTVANACIII</sequence>
<evidence type="ECO:0000313" key="1">
    <source>
        <dbReference type="EMBL" id="RHH16675.1"/>
    </source>
</evidence>
<evidence type="ECO:0000313" key="2">
    <source>
        <dbReference type="Proteomes" id="UP000284024"/>
    </source>
</evidence>
<gene>
    <name evidence="1" type="ORF">DW222_14080</name>
</gene>
<comment type="caution">
    <text evidence="1">The sequence shown here is derived from an EMBL/GenBank/DDBJ whole genome shotgun (WGS) entry which is preliminary data.</text>
</comment>